<name>U5E8I2_NOCAS</name>
<comment type="similarity">
    <text evidence="1">Belongs to the carbohydrate kinase PfkB family.</text>
</comment>
<dbReference type="PANTHER" id="PTHR46566">
    <property type="entry name" value="1-PHOSPHOFRUCTOKINASE-RELATED"/>
    <property type="match status" value="1"/>
</dbReference>
<dbReference type="PROSITE" id="PS00583">
    <property type="entry name" value="PFKB_KINASES_1"/>
    <property type="match status" value="1"/>
</dbReference>
<dbReference type="eggNOG" id="COG1105">
    <property type="taxonomic scope" value="Bacteria"/>
</dbReference>
<protein>
    <submittedName>
        <fullName evidence="9">6-phosphofructokinase</fullName>
    </submittedName>
</protein>
<dbReference type="RefSeq" id="WP_019046833.1">
    <property type="nucleotide sequence ID" value="NZ_BAFO02000032.1"/>
</dbReference>
<evidence type="ECO:0000256" key="1">
    <source>
        <dbReference type="ARBA" id="ARBA00010688"/>
    </source>
</evidence>
<dbReference type="OrthoDB" id="9801219at2"/>
<keyword evidence="3" id="KW-0547">Nucleotide-binding</keyword>
<dbReference type="STRING" id="1824.SAMN05444423_102225"/>
<feature type="region of interest" description="Disordered" evidence="7">
    <location>
        <begin position="322"/>
        <end position="341"/>
    </location>
</feature>
<keyword evidence="5" id="KW-0067">ATP-binding</keyword>
<dbReference type="PIRSF" id="PIRSF000535">
    <property type="entry name" value="1PFK/6PFK/LacC"/>
    <property type="match status" value="1"/>
</dbReference>
<comment type="caution">
    <text evidence="9">The sequence shown here is derived from an EMBL/GenBank/DDBJ whole genome shotgun (WGS) entry which is preliminary data.</text>
</comment>
<feature type="domain" description="Carbohydrate kinase PfkB" evidence="8">
    <location>
        <begin position="20"/>
        <end position="303"/>
    </location>
</feature>
<evidence type="ECO:0000256" key="2">
    <source>
        <dbReference type="ARBA" id="ARBA00022679"/>
    </source>
</evidence>
<dbReference type="PANTHER" id="PTHR46566:SF2">
    <property type="entry name" value="ATP-DEPENDENT 6-PHOSPHOFRUCTOKINASE ISOZYME 2"/>
    <property type="match status" value="1"/>
</dbReference>
<keyword evidence="4" id="KW-0418">Kinase</keyword>
<evidence type="ECO:0000256" key="7">
    <source>
        <dbReference type="SAM" id="MobiDB-lite"/>
    </source>
</evidence>
<dbReference type="Gene3D" id="3.40.1190.20">
    <property type="match status" value="1"/>
</dbReference>
<dbReference type="InterPro" id="IPR002173">
    <property type="entry name" value="Carboh/pur_kinase_PfkB_CS"/>
</dbReference>
<evidence type="ECO:0000259" key="8">
    <source>
        <dbReference type="Pfam" id="PF00294"/>
    </source>
</evidence>
<dbReference type="GO" id="GO:0005829">
    <property type="term" value="C:cytosol"/>
    <property type="evidence" value="ECO:0007669"/>
    <property type="project" value="TreeGrafter"/>
</dbReference>
<dbReference type="EMBL" id="BAFO02000032">
    <property type="protein sequence ID" value="GAD86397.1"/>
    <property type="molecule type" value="Genomic_DNA"/>
</dbReference>
<proteinExistence type="inferred from homology"/>
<accession>U5E8I2</accession>
<dbReference type="AlphaFoldDB" id="U5E8I2"/>
<dbReference type="SUPFAM" id="SSF53613">
    <property type="entry name" value="Ribokinase-like"/>
    <property type="match status" value="1"/>
</dbReference>
<evidence type="ECO:0000256" key="3">
    <source>
        <dbReference type="ARBA" id="ARBA00022741"/>
    </source>
</evidence>
<dbReference type="InterPro" id="IPR029056">
    <property type="entry name" value="Ribokinase-like"/>
</dbReference>
<dbReference type="Proteomes" id="UP000017048">
    <property type="component" value="Unassembled WGS sequence"/>
</dbReference>
<organism evidence="9 10">
    <name type="scientific">Nocardia asteroides NBRC 15531</name>
    <dbReference type="NCBI Taxonomy" id="1110697"/>
    <lineage>
        <taxon>Bacteria</taxon>
        <taxon>Bacillati</taxon>
        <taxon>Actinomycetota</taxon>
        <taxon>Actinomycetes</taxon>
        <taxon>Mycobacteriales</taxon>
        <taxon>Nocardiaceae</taxon>
        <taxon>Nocardia</taxon>
    </lineage>
</organism>
<keyword evidence="10" id="KW-1185">Reference proteome</keyword>
<dbReference type="GO" id="GO:0005524">
    <property type="term" value="F:ATP binding"/>
    <property type="evidence" value="ECO:0007669"/>
    <property type="project" value="UniProtKB-KW"/>
</dbReference>
<dbReference type="Pfam" id="PF00294">
    <property type="entry name" value="PfkB"/>
    <property type="match status" value="1"/>
</dbReference>
<dbReference type="GeneID" id="91517263"/>
<evidence type="ECO:0000256" key="6">
    <source>
        <dbReference type="PIRNR" id="PIRNR000535"/>
    </source>
</evidence>
<dbReference type="InterPro" id="IPR017583">
    <property type="entry name" value="Tagatose/fructose_Pkinase"/>
</dbReference>
<reference evidence="9 10" key="1">
    <citation type="journal article" date="2014" name="BMC Genomics">
        <title>Genome based analysis of type-I polyketide synthase and nonribosomal peptide synthetase gene clusters in seven strains of five representative Nocardia species.</title>
        <authorList>
            <person name="Komaki H."/>
            <person name="Ichikawa N."/>
            <person name="Hosoyama A."/>
            <person name="Takahashi-Nakaguchi A."/>
            <person name="Matsuzawa T."/>
            <person name="Suzuki K."/>
            <person name="Fujita N."/>
            <person name="Gonoi T."/>
        </authorList>
    </citation>
    <scope>NUCLEOTIDE SEQUENCE [LARGE SCALE GENOMIC DNA]</scope>
    <source>
        <strain evidence="9 10">NBRC 15531</strain>
    </source>
</reference>
<sequence length="341" mass="34926">MTTGEHPSSIVATFTVNPTVDLSLDVDRLLPEGKSRAQLRSIRAGGGGVNVARCVRRLGGATLAVHTAGREVGERLNRLLDEEGLPHLPVDIGGDTREAFVVADDETACSYHVVPGGPRLSAEEELRCLDVIADTARRCGLLVLSGGATPGLGAGFAAAVARITAATGAKVIADIAGVQLATMLTERTFLIRLDRTEAAALIGRPVTTYADARDANTLLLDRGACEHAVTTVGPLGAVCSDSESHYVISAPPLPTPPRSDACAGDSLVAAIAYRLSTGTDVVGAAELGVAAAAATVMLPGTDVFDLPALAALAAHTHAVRWSGPRVAPDDPQPGTSTRSLA</sequence>
<keyword evidence="2 6" id="KW-0808">Transferase</keyword>
<evidence type="ECO:0000256" key="5">
    <source>
        <dbReference type="ARBA" id="ARBA00022840"/>
    </source>
</evidence>
<evidence type="ECO:0000313" key="9">
    <source>
        <dbReference type="EMBL" id="GAD86397.1"/>
    </source>
</evidence>
<dbReference type="GO" id="GO:0003872">
    <property type="term" value="F:6-phosphofructokinase activity"/>
    <property type="evidence" value="ECO:0007669"/>
    <property type="project" value="TreeGrafter"/>
</dbReference>
<evidence type="ECO:0000256" key="4">
    <source>
        <dbReference type="ARBA" id="ARBA00022777"/>
    </source>
</evidence>
<evidence type="ECO:0000313" key="10">
    <source>
        <dbReference type="Proteomes" id="UP000017048"/>
    </source>
</evidence>
<dbReference type="InterPro" id="IPR011611">
    <property type="entry name" value="PfkB_dom"/>
</dbReference>
<gene>
    <name evidence="9" type="ORF">NCAST_32_08840</name>
</gene>